<sequence>MIDSHLHLWTLDTFVAGGVRHYSWLGPQHGALFRSFGEDEARETLDAAGVRGAVLVQADDSVADTESVGVWCCGVDSAGLAGGSGRTVAPLHGSSGLQRCAAPDPR</sequence>
<proteinExistence type="predicted"/>
<keyword evidence="2" id="KW-1185">Reference proteome</keyword>
<evidence type="ECO:0000313" key="2">
    <source>
        <dbReference type="Proteomes" id="UP000317715"/>
    </source>
</evidence>
<name>A0A4Y3NI31_PAEAU</name>
<dbReference type="Gene3D" id="3.20.20.140">
    <property type="entry name" value="Metal-dependent hydrolases"/>
    <property type="match status" value="1"/>
</dbReference>
<evidence type="ECO:0000313" key="1">
    <source>
        <dbReference type="EMBL" id="GEB20873.1"/>
    </source>
</evidence>
<dbReference type="Proteomes" id="UP000317715">
    <property type="component" value="Unassembled WGS sequence"/>
</dbReference>
<evidence type="ECO:0008006" key="3">
    <source>
        <dbReference type="Google" id="ProtNLM"/>
    </source>
</evidence>
<dbReference type="EMBL" id="BJMD01000028">
    <property type="protein sequence ID" value="GEB20873.1"/>
    <property type="molecule type" value="Genomic_DNA"/>
</dbReference>
<dbReference type="InterPro" id="IPR032466">
    <property type="entry name" value="Metal_Hydrolase"/>
</dbReference>
<reference evidence="1 2" key="1">
    <citation type="submission" date="2019-06" db="EMBL/GenBank/DDBJ databases">
        <title>Whole genome shotgun sequence of Paenarthrobacter aurescens NBRC 12136.</title>
        <authorList>
            <person name="Hosoyama A."/>
            <person name="Uohara A."/>
            <person name="Ohji S."/>
            <person name="Ichikawa N."/>
        </authorList>
    </citation>
    <scope>NUCLEOTIDE SEQUENCE [LARGE SCALE GENOMIC DNA]</scope>
    <source>
        <strain evidence="1 2">NBRC 12136</strain>
    </source>
</reference>
<dbReference type="SUPFAM" id="SSF51556">
    <property type="entry name" value="Metallo-dependent hydrolases"/>
    <property type="match status" value="1"/>
</dbReference>
<protein>
    <recommendedName>
        <fullName evidence="3">Amidohydrolase-related domain-containing protein</fullName>
    </recommendedName>
</protein>
<gene>
    <name evidence="1" type="ORF">AAU01_36280</name>
</gene>
<accession>A0A4Y3NI31</accession>
<dbReference type="AlphaFoldDB" id="A0A4Y3NI31"/>
<comment type="caution">
    <text evidence="1">The sequence shown here is derived from an EMBL/GenBank/DDBJ whole genome shotgun (WGS) entry which is preliminary data.</text>
</comment>
<organism evidence="1 2">
    <name type="scientific">Paenarthrobacter aurescens</name>
    <name type="common">Arthrobacter aurescens</name>
    <dbReference type="NCBI Taxonomy" id="43663"/>
    <lineage>
        <taxon>Bacteria</taxon>
        <taxon>Bacillati</taxon>
        <taxon>Actinomycetota</taxon>
        <taxon>Actinomycetes</taxon>
        <taxon>Micrococcales</taxon>
        <taxon>Micrococcaceae</taxon>
        <taxon>Paenarthrobacter</taxon>
    </lineage>
</organism>